<gene>
    <name evidence="1" type="ordered locus">Daes_3315</name>
</gene>
<evidence type="ECO:0000313" key="2">
    <source>
        <dbReference type="Proteomes" id="UP000002191"/>
    </source>
</evidence>
<dbReference type="CDD" id="cd03801">
    <property type="entry name" value="GT4_PimA-like"/>
    <property type="match status" value="1"/>
</dbReference>
<dbReference type="PANTHER" id="PTHR45947:SF3">
    <property type="entry name" value="SULFOQUINOVOSYL TRANSFERASE SQD2"/>
    <property type="match status" value="1"/>
</dbReference>
<accession>E6VSG0</accession>
<sequence length="371" mass="40403">MKIAYCTPFKPVHHPSVSGDVTIARDLLQTLAGYGHEILPVPFFPAKEIYWRPDRWPGALVTLGHMVEAARGADCWLTCGTYYKVPDALGPLAVARLSIPYFLFQASHAHNRARRVSSWPGYVLNRRAMERADHVFCNRVNDLAGCANFLPGDRYSYVRPGLPDGLFARDGAARQRLRGQWGAGDSVVVVSAAMMRPGVKTVGVEWTIRACAGLAARGCDVRLVLAGDGPMRAGLETQARAALGEQVRFLGMVDRSDLSGVFSAGDLFAFPGLKESVGMVYLEAQQCGLPVVATDDEGAPHVVAHEVSGLITPADETAFAQAVERLVVDRELRLRLGVQAVDHVARSHSAPINYLDMARTMERIVTTRRQG</sequence>
<dbReference type="Gene3D" id="3.40.50.2000">
    <property type="entry name" value="Glycogen Phosphorylase B"/>
    <property type="match status" value="2"/>
</dbReference>
<proteinExistence type="predicted"/>
<dbReference type="KEGG" id="das:Daes_3315"/>
<dbReference type="OrthoDB" id="5443996at2"/>
<protein>
    <submittedName>
        <fullName evidence="1">Glycosyl transferase group 1</fullName>
    </submittedName>
</protein>
<dbReference type="Pfam" id="PF13692">
    <property type="entry name" value="Glyco_trans_1_4"/>
    <property type="match status" value="1"/>
</dbReference>
<organism evidence="1 2">
    <name type="scientific">Pseudodesulfovibrio aespoeensis (strain ATCC 700646 / DSM 10631 / Aspo-2)</name>
    <name type="common">Desulfovibrio aespoeensis</name>
    <dbReference type="NCBI Taxonomy" id="643562"/>
    <lineage>
        <taxon>Bacteria</taxon>
        <taxon>Pseudomonadati</taxon>
        <taxon>Thermodesulfobacteriota</taxon>
        <taxon>Desulfovibrionia</taxon>
        <taxon>Desulfovibrionales</taxon>
        <taxon>Desulfovibrionaceae</taxon>
    </lineage>
</organism>
<dbReference type="EMBL" id="CP002431">
    <property type="protein sequence ID" value="ADU64303.1"/>
    <property type="molecule type" value="Genomic_DNA"/>
</dbReference>
<keyword evidence="2" id="KW-1185">Reference proteome</keyword>
<dbReference type="AlphaFoldDB" id="E6VSG0"/>
<dbReference type="STRING" id="643562.Daes_3315"/>
<evidence type="ECO:0000313" key="1">
    <source>
        <dbReference type="EMBL" id="ADU64303.1"/>
    </source>
</evidence>
<dbReference type="HOGENOM" id="CLU_009583_45_0_7"/>
<keyword evidence="1" id="KW-0808">Transferase</keyword>
<dbReference type="PANTHER" id="PTHR45947">
    <property type="entry name" value="SULFOQUINOVOSYL TRANSFERASE SQD2"/>
    <property type="match status" value="1"/>
</dbReference>
<reference evidence="2" key="1">
    <citation type="submission" date="2010-12" db="EMBL/GenBank/DDBJ databases">
        <title>Complete sequence of Desulfovibrio aespoeensis Aspo-2.</title>
        <authorList>
            <consortium name="US DOE Joint Genome Institute"/>
            <person name="Lucas S."/>
            <person name="Copeland A."/>
            <person name="Lapidus A."/>
            <person name="Cheng J.-F."/>
            <person name="Goodwin L."/>
            <person name="Pitluck S."/>
            <person name="Chertkov O."/>
            <person name="Misra M."/>
            <person name="Detter J.C."/>
            <person name="Han C."/>
            <person name="Tapia R."/>
            <person name="Land M."/>
            <person name="Hauser L."/>
            <person name="Kyrpides N."/>
            <person name="Ivanova N."/>
            <person name="Ovchinnikova G."/>
            <person name="Pedersen K."/>
            <person name="Jagevall S."/>
            <person name="Hazen T."/>
            <person name="Woyke T."/>
        </authorList>
    </citation>
    <scope>NUCLEOTIDE SEQUENCE [LARGE SCALE GENOMIC DNA]</scope>
    <source>
        <strain evidence="2">ATCC 700646 / DSM 10631 / Aspo-2</strain>
    </source>
</reference>
<dbReference type="InterPro" id="IPR050194">
    <property type="entry name" value="Glycosyltransferase_grp1"/>
</dbReference>
<name>E6VSG0_PSEA9</name>
<dbReference type="eggNOG" id="COG0438">
    <property type="taxonomic scope" value="Bacteria"/>
</dbReference>
<reference evidence="1 2" key="2">
    <citation type="journal article" date="2014" name="Genome Announc.">
        <title>Complete Genome Sequence of the Subsurface, Mesophilic Sulfate-Reducing Bacterium Desulfovibrio aespoeensis Aspo-2.</title>
        <authorList>
            <person name="Pedersen K."/>
            <person name="Bengtsson A."/>
            <person name="Edlund J."/>
            <person name="Rabe L."/>
            <person name="Hazen T."/>
            <person name="Chakraborty R."/>
            <person name="Goodwin L."/>
            <person name="Shapiro N."/>
        </authorList>
    </citation>
    <scope>NUCLEOTIDE SEQUENCE [LARGE SCALE GENOMIC DNA]</scope>
    <source>
        <strain evidence="2">ATCC 700646 / DSM 10631 / Aspo-2</strain>
    </source>
</reference>
<dbReference type="Proteomes" id="UP000002191">
    <property type="component" value="Chromosome"/>
</dbReference>
<dbReference type="GO" id="GO:0016757">
    <property type="term" value="F:glycosyltransferase activity"/>
    <property type="evidence" value="ECO:0007669"/>
    <property type="project" value="TreeGrafter"/>
</dbReference>
<dbReference type="SUPFAM" id="SSF53756">
    <property type="entry name" value="UDP-Glycosyltransferase/glycogen phosphorylase"/>
    <property type="match status" value="1"/>
</dbReference>